<evidence type="ECO:0000313" key="3">
    <source>
        <dbReference type="Proteomes" id="UP000001064"/>
    </source>
</evidence>
<feature type="signal peptide" evidence="1">
    <location>
        <begin position="1"/>
        <end position="19"/>
    </location>
</feature>
<keyword evidence="3" id="KW-1185">Reference proteome</keyword>
<dbReference type="PANTHER" id="PTHR38746:SF1">
    <property type="entry name" value="CARBOHYDRATE BINDING DOMAIN-CONTAINING PROTEIN"/>
    <property type="match status" value="1"/>
</dbReference>
<dbReference type="OMA" id="PIWSTVG"/>
<dbReference type="eggNOG" id="ENOG502RHK7">
    <property type="taxonomic scope" value="Eukaryota"/>
</dbReference>
<dbReference type="RefSeq" id="XP_003289151.1">
    <property type="nucleotide sequence ID" value="XM_003289103.1"/>
</dbReference>
<reference evidence="3" key="1">
    <citation type="journal article" date="2011" name="Genome Biol.">
        <title>Comparative genomics of the social amoebae Dictyostelium discoideum and Dictyostelium purpureum.</title>
        <authorList>
            <consortium name="US DOE Joint Genome Institute (JGI-PGF)"/>
            <person name="Sucgang R."/>
            <person name="Kuo A."/>
            <person name="Tian X."/>
            <person name="Salerno W."/>
            <person name="Parikh A."/>
            <person name="Feasley C.L."/>
            <person name="Dalin E."/>
            <person name="Tu H."/>
            <person name="Huang E."/>
            <person name="Barry K."/>
            <person name="Lindquist E."/>
            <person name="Shapiro H."/>
            <person name="Bruce D."/>
            <person name="Schmutz J."/>
            <person name="Salamov A."/>
            <person name="Fey P."/>
            <person name="Gaudet P."/>
            <person name="Anjard C."/>
            <person name="Babu M.M."/>
            <person name="Basu S."/>
            <person name="Bushmanova Y."/>
            <person name="van der Wel H."/>
            <person name="Katoh-Kurasawa M."/>
            <person name="Dinh C."/>
            <person name="Coutinho P.M."/>
            <person name="Saito T."/>
            <person name="Elias M."/>
            <person name="Schaap P."/>
            <person name="Kay R.R."/>
            <person name="Henrissat B."/>
            <person name="Eichinger L."/>
            <person name="Rivero F."/>
            <person name="Putnam N.H."/>
            <person name="West C.M."/>
            <person name="Loomis W.F."/>
            <person name="Chisholm R.L."/>
            <person name="Shaulsky G."/>
            <person name="Strassmann J.E."/>
            <person name="Queller D.C."/>
            <person name="Kuspa A."/>
            <person name="Grigoriev I.V."/>
        </authorList>
    </citation>
    <scope>NUCLEOTIDE SEQUENCE [LARGE SCALE GENOMIC DNA]</scope>
    <source>
        <strain evidence="3">QSDP1</strain>
    </source>
</reference>
<dbReference type="PANTHER" id="PTHR38746">
    <property type="entry name" value="CBM49 DOMAIN-CONTAINING PROTEIN-RELATED"/>
    <property type="match status" value="1"/>
</dbReference>
<proteinExistence type="predicted"/>
<sequence length="171" mass="19314">MKNNHIMSIIFILIAIILNDNNNYNRVVGSILSTATSTLDCHDVFMGHFTSGVGVNKNLQITVINPNGVVSISRDSISYIENGNYITNVKLFPTIFSNNEHCIRSQSQLFNPSQKKISFGDRNGIIINPNGVVSYKPIWSTVGEFKFNISCEKNLYYGVEQKALYFNYIYK</sequence>
<evidence type="ECO:0008006" key="4">
    <source>
        <dbReference type="Google" id="ProtNLM"/>
    </source>
</evidence>
<accession>F0ZP10</accession>
<dbReference type="FunCoup" id="F0ZP10">
    <property type="interactions" value="937"/>
</dbReference>
<dbReference type="OrthoDB" id="10393887at2759"/>
<dbReference type="Proteomes" id="UP000001064">
    <property type="component" value="Unassembled WGS sequence"/>
</dbReference>
<feature type="chain" id="PRO_5003261864" description="Carbohydrate binding domain-containing protein" evidence="1">
    <location>
        <begin position="20"/>
        <end position="171"/>
    </location>
</feature>
<keyword evidence="1" id="KW-0732">Signal</keyword>
<dbReference type="VEuPathDB" id="AmoebaDB:DICPUDRAFT_79918"/>
<dbReference type="KEGG" id="dpp:DICPUDRAFT_79918"/>
<evidence type="ECO:0000313" key="2">
    <source>
        <dbReference type="EMBL" id="EGC34315.1"/>
    </source>
</evidence>
<evidence type="ECO:0000256" key="1">
    <source>
        <dbReference type="SAM" id="SignalP"/>
    </source>
</evidence>
<organism evidence="2 3">
    <name type="scientific">Dictyostelium purpureum</name>
    <name type="common">Slime mold</name>
    <dbReference type="NCBI Taxonomy" id="5786"/>
    <lineage>
        <taxon>Eukaryota</taxon>
        <taxon>Amoebozoa</taxon>
        <taxon>Evosea</taxon>
        <taxon>Eumycetozoa</taxon>
        <taxon>Dictyostelia</taxon>
        <taxon>Dictyosteliales</taxon>
        <taxon>Dictyosteliaceae</taxon>
        <taxon>Dictyostelium</taxon>
    </lineage>
</organism>
<protein>
    <recommendedName>
        <fullName evidence="4">Carbohydrate binding domain-containing protein</fullName>
    </recommendedName>
</protein>
<name>F0ZP10_DICPU</name>
<gene>
    <name evidence="2" type="ORF">DICPUDRAFT_79918</name>
</gene>
<dbReference type="GeneID" id="10500070"/>
<dbReference type="AlphaFoldDB" id="F0ZP10"/>
<dbReference type="EMBL" id="GL871102">
    <property type="protein sequence ID" value="EGC34315.1"/>
    <property type="molecule type" value="Genomic_DNA"/>
</dbReference>
<dbReference type="InParanoid" id="F0ZP10"/>